<dbReference type="WBParaSite" id="TREG1_10410.1">
    <property type="protein sequence ID" value="TREG1_10410.1"/>
    <property type="gene ID" value="TREG1_10410"/>
</dbReference>
<reference evidence="3" key="2">
    <citation type="submission" date="2023-11" db="UniProtKB">
        <authorList>
            <consortium name="WormBaseParasite"/>
        </authorList>
    </citation>
    <scope>IDENTIFICATION</scope>
</reference>
<feature type="region of interest" description="Disordered" evidence="1">
    <location>
        <begin position="98"/>
        <end position="140"/>
    </location>
</feature>
<reference evidence="2" key="1">
    <citation type="submission" date="2022-06" db="EMBL/GenBank/DDBJ databases">
        <authorList>
            <person name="Berger JAMES D."/>
            <person name="Berger JAMES D."/>
        </authorList>
    </citation>
    <scope>NUCLEOTIDE SEQUENCE [LARGE SCALE GENOMIC DNA]</scope>
</reference>
<name>A0AA85IR82_TRIRE</name>
<evidence type="ECO:0000313" key="2">
    <source>
        <dbReference type="Proteomes" id="UP000050795"/>
    </source>
</evidence>
<organism evidence="2 3">
    <name type="scientific">Trichobilharzia regenti</name>
    <name type="common">Nasal bird schistosome</name>
    <dbReference type="NCBI Taxonomy" id="157069"/>
    <lineage>
        <taxon>Eukaryota</taxon>
        <taxon>Metazoa</taxon>
        <taxon>Spiralia</taxon>
        <taxon>Lophotrochozoa</taxon>
        <taxon>Platyhelminthes</taxon>
        <taxon>Trematoda</taxon>
        <taxon>Digenea</taxon>
        <taxon>Strigeidida</taxon>
        <taxon>Schistosomatoidea</taxon>
        <taxon>Schistosomatidae</taxon>
        <taxon>Trichobilharzia</taxon>
    </lineage>
</organism>
<evidence type="ECO:0000313" key="3">
    <source>
        <dbReference type="WBParaSite" id="TREG1_10410.1"/>
    </source>
</evidence>
<accession>A0AA85IR82</accession>
<protein>
    <submittedName>
        <fullName evidence="3">Uncharacterized protein</fullName>
    </submittedName>
</protein>
<dbReference type="Proteomes" id="UP000050795">
    <property type="component" value="Unassembled WGS sequence"/>
</dbReference>
<sequence>MICEEEPKLSASVIKDFDNNEVDQRDDGKFNIRDNDDDSEHLSFVDHYEMEGMPTTAMLIKGSVQIEREVERDAVAGGIHTCETVTVSDQHVARLSSDASAKPELIVKDSSGSGLAGRQISESRATTGPDPPLTSSTGII</sequence>
<proteinExistence type="predicted"/>
<dbReference type="AlphaFoldDB" id="A0AA85IR82"/>
<keyword evidence="2" id="KW-1185">Reference proteome</keyword>
<evidence type="ECO:0000256" key="1">
    <source>
        <dbReference type="SAM" id="MobiDB-lite"/>
    </source>
</evidence>